<dbReference type="PANTHER" id="PTHR23252:SF24">
    <property type="entry name" value="TRANSMEMBRANE PROTEIN 145"/>
    <property type="match status" value="1"/>
</dbReference>
<reference evidence="3 4" key="1">
    <citation type="submission" date="2014-06" db="EMBL/GenBank/DDBJ databases">
        <authorList>
            <person name="Swart Estienne"/>
        </authorList>
    </citation>
    <scope>NUCLEOTIDE SEQUENCE [LARGE SCALE GENOMIC DNA]</scope>
    <source>
        <strain evidence="3 4">130c</strain>
    </source>
</reference>
<feature type="transmembrane region" description="Helical" evidence="1">
    <location>
        <begin position="204"/>
        <end position="231"/>
    </location>
</feature>
<keyword evidence="1" id="KW-0472">Membrane</keyword>
<feature type="transmembrane region" description="Helical" evidence="1">
    <location>
        <begin position="243"/>
        <end position="264"/>
    </location>
</feature>
<dbReference type="PANTHER" id="PTHR23252">
    <property type="entry name" value="INTIMAL THICKNESS RECEPTOR-RELATED"/>
    <property type="match status" value="1"/>
</dbReference>
<dbReference type="Pfam" id="PF10192">
    <property type="entry name" value="GPR180-TMEM145_TM"/>
    <property type="match status" value="1"/>
</dbReference>
<dbReference type="Proteomes" id="UP000039865">
    <property type="component" value="Unassembled WGS sequence"/>
</dbReference>
<dbReference type="EMBL" id="CCKQ01000709">
    <property type="protein sequence ID" value="CDW71798.1"/>
    <property type="molecule type" value="Genomic_DNA"/>
</dbReference>
<dbReference type="InParanoid" id="A0A077ZPG4"/>
<dbReference type="OrthoDB" id="429400at2759"/>
<evidence type="ECO:0000256" key="1">
    <source>
        <dbReference type="SAM" id="Phobius"/>
    </source>
</evidence>
<dbReference type="OMA" id="DHSCTEK"/>
<organism evidence="3 4">
    <name type="scientific">Stylonychia lemnae</name>
    <name type="common">Ciliate</name>
    <dbReference type="NCBI Taxonomy" id="5949"/>
    <lineage>
        <taxon>Eukaryota</taxon>
        <taxon>Sar</taxon>
        <taxon>Alveolata</taxon>
        <taxon>Ciliophora</taxon>
        <taxon>Intramacronucleata</taxon>
        <taxon>Spirotrichea</taxon>
        <taxon>Stichotrichia</taxon>
        <taxon>Sporadotrichida</taxon>
        <taxon>Oxytrichidae</taxon>
        <taxon>Stylonychinae</taxon>
        <taxon>Stylonychia</taxon>
    </lineage>
</organism>
<proteinExistence type="predicted"/>
<evidence type="ECO:0000313" key="3">
    <source>
        <dbReference type="EMBL" id="CDW71798.1"/>
    </source>
</evidence>
<dbReference type="InterPro" id="IPR047831">
    <property type="entry name" value="GPR180/TMEM145"/>
</dbReference>
<name>A0A077ZPG4_STYLE</name>
<accession>A0A077ZPG4</accession>
<evidence type="ECO:0000259" key="2">
    <source>
        <dbReference type="Pfam" id="PF10192"/>
    </source>
</evidence>
<dbReference type="AlphaFoldDB" id="A0A077ZPG4"/>
<sequence length="389" mass="44970">MPEIGRATVNVKTRFTSTHKKAEDNIEIAIGIFKDFQWEQVADNKKIACDVKAREAYQTLPILVPVDGSYSQNFQINITNQLIPRIFYFAAMDCNHLTHSKSKHMPKIEMEFEIFLNVGDSYDHFSYEEEGTLQLHLVLLVLFALIFGLTVYSYYQYQKQFERYDSPHFIMALALFFQMSGIFMQTLHLWMYSHNGRGIPIFDIFGLIGCMMSEISVSCLFMMIAHGWTLIYQDLDFDNNLEIYLPVGSIVVAVHLVLAAMTYVDLDAHHKYHDFAGVQGWVLILFKVGLFAYYIYCVCQNIEKIPKKSTRFHRVFTLLGCVYMLNVPLTIIACYFFQPYNRQFLYTMSTNVVQAITLGSMLQQQSSNKSGYKKASMESDGILPMNKFE</sequence>
<dbReference type="InterPro" id="IPR019336">
    <property type="entry name" value="GPR180/TMEM145_TM"/>
</dbReference>
<feature type="transmembrane region" description="Helical" evidence="1">
    <location>
        <begin position="276"/>
        <end position="296"/>
    </location>
</feature>
<feature type="domain" description="GPR180/TMEM145 transmembrane" evidence="2">
    <location>
        <begin position="140"/>
        <end position="358"/>
    </location>
</feature>
<feature type="transmembrane region" description="Helical" evidence="1">
    <location>
        <begin position="316"/>
        <end position="338"/>
    </location>
</feature>
<gene>
    <name evidence="3" type="primary">Contig11331.g12107</name>
    <name evidence="3" type="ORF">STYLEM_747</name>
</gene>
<dbReference type="GO" id="GO:0007186">
    <property type="term" value="P:G protein-coupled receptor signaling pathway"/>
    <property type="evidence" value="ECO:0007669"/>
    <property type="project" value="InterPro"/>
</dbReference>
<dbReference type="GO" id="GO:0019236">
    <property type="term" value="P:response to pheromone"/>
    <property type="evidence" value="ECO:0007669"/>
    <property type="project" value="InterPro"/>
</dbReference>
<keyword evidence="1" id="KW-0812">Transmembrane</keyword>
<feature type="transmembrane region" description="Helical" evidence="1">
    <location>
        <begin position="169"/>
        <end position="192"/>
    </location>
</feature>
<evidence type="ECO:0000313" key="4">
    <source>
        <dbReference type="Proteomes" id="UP000039865"/>
    </source>
</evidence>
<keyword evidence="1" id="KW-1133">Transmembrane helix</keyword>
<feature type="transmembrane region" description="Helical" evidence="1">
    <location>
        <begin position="135"/>
        <end position="157"/>
    </location>
</feature>
<protein>
    <submittedName>
        <fullName evidence="3">Integral membrane protein gpr180-like</fullName>
    </submittedName>
</protein>
<keyword evidence="4" id="KW-1185">Reference proteome</keyword>